<dbReference type="InterPro" id="IPR030400">
    <property type="entry name" value="Sedolisin_dom"/>
</dbReference>
<keyword evidence="4" id="KW-0378">Hydrolase</keyword>
<comment type="cofactor">
    <cofactor evidence="1">
        <name>Ca(2+)</name>
        <dbReference type="ChEBI" id="CHEBI:29108"/>
    </cofactor>
</comment>
<gene>
    <name evidence="10" type="ORF">GCM10009682_36030</name>
</gene>
<feature type="region of interest" description="Disordered" evidence="8">
    <location>
        <begin position="1"/>
        <end position="38"/>
    </location>
</feature>
<dbReference type="SMART" id="SM00944">
    <property type="entry name" value="Pro-kuma_activ"/>
    <property type="match status" value="1"/>
</dbReference>
<dbReference type="Gene3D" id="3.40.50.200">
    <property type="entry name" value="Peptidase S8/S53 domain"/>
    <property type="match status" value="1"/>
</dbReference>
<evidence type="ECO:0000256" key="1">
    <source>
        <dbReference type="ARBA" id="ARBA00001913"/>
    </source>
</evidence>
<dbReference type="RefSeq" id="WP_344133089.1">
    <property type="nucleotide sequence ID" value="NZ_BAAALT010000109.1"/>
</dbReference>
<keyword evidence="5" id="KW-0720">Serine protease</keyword>
<evidence type="ECO:0000313" key="10">
    <source>
        <dbReference type="EMBL" id="GAA1811372.1"/>
    </source>
</evidence>
<evidence type="ECO:0000256" key="3">
    <source>
        <dbReference type="ARBA" id="ARBA00022723"/>
    </source>
</evidence>
<dbReference type="PROSITE" id="PS51695">
    <property type="entry name" value="SEDOLISIN"/>
    <property type="match status" value="1"/>
</dbReference>
<dbReference type="CDD" id="cd04056">
    <property type="entry name" value="Peptidases_S53"/>
    <property type="match status" value="1"/>
</dbReference>
<evidence type="ECO:0000256" key="4">
    <source>
        <dbReference type="ARBA" id="ARBA00022801"/>
    </source>
</evidence>
<dbReference type="InterPro" id="IPR015366">
    <property type="entry name" value="S53_propep"/>
</dbReference>
<keyword evidence="2" id="KW-0645">Protease</keyword>
<keyword evidence="7" id="KW-0865">Zymogen</keyword>
<dbReference type="InterPro" id="IPR000209">
    <property type="entry name" value="Peptidase_S8/S53_dom"/>
</dbReference>
<dbReference type="PANTHER" id="PTHR14218">
    <property type="entry name" value="PROTEASE S8 TRIPEPTIDYL PEPTIDASE I CLN2"/>
    <property type="match status" value="1"/>
</dbReference>
<dbReference type="SUPFAM" id="SSF54897">
    <property type="entry name" value="Protease propeptides/inhibitors"/>
    <property type="match status" value="1"/>
</dbReference>
<reference evidence="10 11" key="1">
    <citation type="journal article" date="2019" name="Int. J. Syst. Evol. Microbiol.">
        <title>The Global Catalogue of Microorganisms (GCM) 10K type strain sequencing project: providing services to taxonomists for standard genome sequencing and annotation.</title>
        <authorList>
            <consortium name="The Broad Institute Genomics Platform"/>
            <consortium name="The Broad Institute Genome Sequencing Center for Infectious Disease"/>
            <person name="Wu L."/>
            <person name="Ma J."/>
        </authorList>
    </citation>
    <scope>NUCLEOTIDE SEQUENCE [LARGE SCALE GENOMIC DNA]</scope>
    <source>
        <strain evidence="10 11">JCM 13250</strain>
    </source>
</reference>
<dbReference type="SUPFAM" id="SSF52743">
    <property type="entry name" value="Subtilisin-like"/>
    <property type="match status" value="1"/>
</dbReference>
<dbReference type="InterPro" id="IPR050819">
    <property type="entry name" value="Tripeptidyl-peptidase_I"/>
</dbReference>
<feature type="domain" description="Peptidase S53" evidence="9">
    <location>
        <begin position="169"/>
        <end position="508"/>
    </location>
</feature>
<keyword evidence="3" id="KW-0479">Metal-binding</keyword>
<name>A0ABN2M672_9ACTN</name>
<evidence type="ECO:0000256" key="7">
    <source>
        <dbReference type="ARBA" id="ARBA00023145"/>
    </source>
</evidence>
<evidence type="ECO:0000256" key="5">
    <source>
        <dbReference type="ARBA" id="ARBA00022825"/>
    </source>
</evidence>
<evidence type="ECO:0000313" key="11">
    <source>
        <dbReference type="Proteomes" id="UP001500218"/>
    </source>
</evidence>
<dbReference type="Pfam" id="PF09286">
    <property type="entry name" value="Pro-kuma_activ"/>
    <property type="match status" value="1"/>
</dbReference>
<keyword evidence="6" id="KW-0106">Calcium</keyword>
<comment type="caution">
    <text evidence="10">The sequence shown here is derived from an EMBL/GenBank/DDBJ whole genome shotgun (WGS) entry which is preliminary data.</text>
</comment>
<dbReference type="PANTHER" id="PTHR14218:SF15">
    <property type="entry name" value="TRIPEPTIDYL-PEPTIDASE 1"/>
    <property type="match status" value="1"/>
</dbReference>
<evidence type="ECO:0000256" key="2">
    <source>
        <dbReference type="ARBA" id="ARBA00022670"/>
    </source>
</evidence>
<keyword evidence="11" id="KW-1185">Reference proteome</keyword>
<sequence>MTVNPASSGPVRRVPLSGSRRAPLPGAHRIGPTDPATPVDVTVVLRRAPADPRPGTGADPDDIAAIERFAATQGLEVTDVRPAARSVGLRGPAEAMSRAFGVDLVDYEIPGGAFRGRVGVVRLPADLAPAVVAVLGLDDRPQASPQVRLAGRAKPGGDGFVVAHAAASGLKPTEIARWYDFPTDVTGAGQTVAVIELGGGYRQEDLDAYFASLGLPVPAIVPVGVDGATNAPGAEADAEVALDVQVIGAMANGVKIVVYFAPNSARGFYDAIAAAIHDADHHPWIVSISWGAPEPTWTAQSLDAYDALFADAGELGVTVYAAAGDHGATDGVAGGGLHVDFPSSSPSVIACGGTRLADDPGAEAVWNALATGGGATGGGVSAHFPLPDYQRDHGVPARPDGSAGRGVPDVAAVADPATGYVIRLNDADVVAGGTSAVSPLWSALTALTNERSRVRSGAPHKRLYAAPTALRDILTGGNGGFTAGPGWDGCTGLGVPAGEQTVTALSATVDPTT</sequence>
<dbReference type="InterPro" id="IPR036852">
    <property type="entry name" value="Peptidase_S8/S53_dom_sf"/>
</dbReference>
<evidence type="ECO:0000256" key="6">
    <source>
        <dbReference type="ARBA" id="ARBA00022837"/>
    </source>
</evidence>
<accession>A0ABN2M672</accession>
<proteinExistence type="predicted"/>
<evidence type="ECO:0000259" key="9">
    <source>
        <dbReference type="PROSITE" id="PS51695"/>
    </source>
</evidence>
<evidence type="ECO:0000256" key="8">
    <source>
        <dbReference type="SAM" id="MobiDB-lite"/>
    </source>
</evidence>
<dbReference type="Pfam" id="PF00082">
    <property type="entry name" value="Peptidase_S8"/>
    <property type="match status" value="1"/>
</dbReference>
<protein>
    <submittedName>
        <fullName evidence="10">S53 family peptidase</fullName>
    </submittedName>
</protein>
<organism evidence="10 11">
    <name type="scientific">Luedemannella flava</name>
    <dbReference type="NCBI Taxonomy" id="349316"/>
    <lineage>
        <taxon>Bacteria</taxon>
        <taxon>Bacillati</taxon>
        <taxon>Actinomycetota</taxon>
        <taxon>Actinomycetes</taxon>
        <taxon>Micromonosporales</taxon>
        <taxon>Micromonosporaceae</taxon>
        <taxon>Luedemannella</taxon>
    </lineage>
</organism>
<dbReference type="Proteomes" id="UP001500218">
    <property type="component" value="Unassembled WGS sequence"/>
</dbReference>
<dbReference type="EMBL" id="BAAALT010000109">
    <property type="protein sequence ID" value="GAA1811372.1"/>
    <property type="molecule type" value="Genomic_DNA"/>
</dbReference>